<dbReference type="GO" id="GO:0005829">
    <property type="term" value="C:cytosol"/>
    <property type="evidence" value="ECO:0007669"/>
    <property type="project" value="TreeGrafter"/>
</dbReference>
<evidence type="ECO:0000313" key="6">
    <source>
        <dbReference type="Proteomes" id="UP000727506"/>
    </source>
</evidence>
<feature type="domain" description="RNA 2-O ribose methyltransferase substrate binding" evidence="4">
    <location>
        <begin position="4"/>
        <end position="80"/>
    </location>
</feature>
<dbReference type="InterPro" id="IPR001537">
    <property type="entry name" value="SpoU_MeTrfase"/>
</dbReference>
<dbReference type="InterPro" id="IPR029064">
    <property type="entry name" value="Ribosomal_eL30-like_sf"/>
</dbReference>
<name>A0A943UYR1_9ACTN</name>
<dbReference type="GO" id="GO:0003723">
    <property type="term" value="F:RNA binding"/>
    <property type="evidence" value="ECO:0007669"/>
    <property type="project" value="InterPro"/>
</dbReference>
<proteinExistence type="inferred from homology"/>
<dbReference type="Gene3D" id="3.30.1330.30">
    <property type="match status" value="1"/>
</dbReference>
<evidence type="ECO:0000256" key="1">
    <source>
        <dbReference type="ARBA" id="ARBA00007228"/>
    </source>
</evidence>
<dbReference type="SUPFAM" id="SSF55315">
    <property type="entry name" value="L30e-like"/>
    <property type="match status" value="1"/>
</dbReference>
<reference evidence="5" key="1">
    <citation type="submission" date="2021-02" db="EMBL/GenBank/DDBJ databases">
        <title>Infant gut strain persistence is associated with maternal origin, phylogeny, and functional potential including surface adhesion and iron acquisition.</title>
        <authorList>
            <person name="Lou Y.C."/>
        </authorList>
    </citation>
    <scope>NUCLEOTIDE SEQUENCE</scope>
    <source>
        <strain evidence="5">L2_039_000G1_dasL2_039_000G1_concoct_11</strain>
    </source>
</reference>
<gene>
    <name evidence="5" type="primary">rlmB</name>
    <name evidence="5" type="ORF">KH142_08080</name>
</gene>
<dbReference type="Gene3D" id="3.40.1280.10">
    <property type="match status" value="1"/>
</dbReference>
<dbReference type="CDD" id="cd18103">
    <property type="entry name" value="SpoU-like_RlmB"/>
    <property type="match status" value="1"/>
</dbReference>
<evidence type="ECO:0000259" key="4">
    <source>
        <dbReference type="SMART" id="SM00967"/>
    </source>
</evidence>
<dbReference type="EMBL" id="JAGZSV010000181">
    <property type="protein sequence ID" value="MBS6941412.1"/>
    <property type="molecule type" value="Genomic_DNA"/>
</dbReference>
<protein>
    <submittedName>
        <fullName evidence="5">23S rRNA (Guanosine(2251)-2'-O)-methyltransferase RlmB</fullName>
    </submittedName>
</protein>
<dbReference type="Pfam" id="PF08032">
    <property type="entry name" value="SpoU_sub_bind"/>
    <property type="match status" value="1"/>
</dbReference>
<comment type="caution">
    <text evidence="5">The sequence shown here is derived from an EMBL/GenBank/DDBJ whole genome shotgun (WGS) entry which is preliminary data.</text>
</comment>
<evidence type="ECO:0000256" key="2">
    <source>
        <dbReference type="ARBA" id="ARBA00022603"/>
    </source>
</evidence>
<dbReference type="FunFam" id="3.40.1280.10:FF:000008">
    <property type="entry name" value="Group 3 RNA methyltransferase TrmH"/>
    <property type="match status" value="1"/>
</dbReference>
<dbReference type="Pfam" id="PF00588">
    <property type="entry name" value="SpoU_methylase"/>
    <property type="match status" value="1"/>
</dbReference>
<dbReference type="PANTHER" id="PTHR46429">
    <property type="entry name" value="23S RRNA (GUANOSINE-2'-O-)-METHYLTRANSFERASE RLMB"/>
    <property type="match status" value="1"/>
</dbReference>
<sequence length="253" mass="27595">MPDYIEGKRAVIEALRAQMPIKCVLMADNLQQDGQVKDILRKARQFDVPVKTITRRKLDELSERGSHQGVMAEARPYRYASFKDILRNAQEHAEANEGNALVVVLDHITDAGNLGAIARSVEIIGASGLIIPNKRSAHVTAATYKSSAGAINHIPCAQVPNLAATLDKLKEEGFWVAGASEQAHYTVWEAPLHGKIVLVMGNEGDGLSRLTQESCDFLTKLPQAGKVGSLNVAQAATAIMYEWMRQCHVKAQS</sequence>
<dbReference type="InterPro" id="IPR029028">
    <property type="entry name" value="Alpha/beta_knot_MTases"/>
</dbReference>
<keyword evidence="3" id="KW-0808">Transferase</keyword>
<keyword evidence="2" id="KW-0489">Methyltransferase</keyword>
<dbReference type="AlphaFoldDB" id="A0A943UYR1"/>
<dbReference type="NCBIfam" id="TIGR00186">
    <property type="entry name" value="rRNA_methyl_3"/>
    <property type="match status" value="1"/>
</dbReference>
<dbReference type="PANTHER" id="PTHR46429:SF1">
    <property type="entry name" value="23S RRNA (GUANOSINE-2'-O-)-METHYLTRANSFERASE RLMB"/>
    <property type="match status" value="1"/>
</dbReference>
<dbReference type="SUPFAM" id="SSF75217">
    <property type="entry name" value="alpha/beta knot"/>
    <property type="match status" value="1"/>
</dbReference>
<dbReference type="InterPro" id="IPR013123">
    <property type="entry name" value="SpoU_subst-bd"/>
</dbReference>
<dbReference type="GO" id="GO:0006396">
    <property type="term" value="P:RNA processing"/>
    <property type="evidence" value="ECO:0007669"/>
    <property type="project" value="InterPro"/>
</dbReference>
<dbReference type="SMART" id="SM00967">
    <property type="entry name" value="SpoU_sub_bind"/>
    <property type="match status" value="1"/>
</dbReference>
<evidence type="ECO:0000313" key="5">
    <source>
        <dbReference type="EMBL" id="MBS6941412.1"/>
    </source>
</evidence>
<accession>A0A943UYR1</accession>
<evidence type="ECO:0000256" key="3">
    <source>
        <dbReference type="ARBA" id="ARBA00022679"/>
    </source>
</evidence>
<dbReference type="Proteomes" id="UP000727506">
    <property type="component" value="Unassembled WGS sequence"/>
</dbReference>
<dbReference type="GO" id="GO:0008173">
    <property type="term" value="F:RNA methyltransferase activity"/>
    <property type="evidence" value="ECO:0007669"/>
    <property type="project" value="InterPro"/>
</dbReference>
<organism evidence="5 6">
    <name type="scientific">Slackia piriformis</name>
    <dbReference type="NCBI Taxonomy" id="626934"/>
    <lineage>
        <taxon>Bacteria</taxon>
        <taxon>Bacillati</taxon>
        <taxon>Actinomycetota</taxon>
        <taxon>Coriobacteriia</taxon>
        <taxon>Eggerthellales</taxon>
        <taxon>Eggerthellaceae</taxon>
        <taxon>Slackia</taxon>
    </lineage>
</organism>
<dbReference type="InterPro" id="IPR029026">
    <property type="entry name" value="tRNA_m1G_MTases_N"/>
</dbReference>
<comment type="similarity">
    <text evidence="1">Belongs to the class IV-like SAM-binding methyltransferase superfamily. RNA methyltransferase TrmH family.</text>
</comment>
<dbReference type="GO" id="GO:0032259">
    <property type="term" value="P:methylation"/>
    <property type="evidence" value="ECO:0007669"/>
    <property type="project" value="UniProtKB-KW"/>
</dbReference>
<dbReference type="InterPro" id="IPR004441">
    <property type="entry name" value="rRNA_MeTrfase_TrmH"/>
</dbReference>